<keyword evidence="1" id="KW-0812">Transmembrane</keyword>
<keyword evidence="1" id="KW-1133">Transmembrane helix</keyword>
<sequence length="53" mass="5649">MVAYYAIGGKFAKNADQRKETIARIIWVGVCLGIVILASSLVLGLKDVILGIS</sequence>
<accession>A0ABM8BRP7</accession>
<evidence type="ECO:0008006" key="4">
    <source>
        <dbReference type="Google" id="ProtNLM"/>
    </source>
</evidence>
<name>A0ABM8BRP7_9MOLU</name>
<dbReference type="Proteomes" id="UP001163387">
    <property type="component" value="Chromosome"/>
</dbReference>
<organism evidence="2 3">
    <name type="scientific">Spiroplasma ixodetis</name>
    <dbReference type="NCBI Taxonomy" id="2141"/>
    <lineage>
        <taxon>Bacteria</taxon>
        <taxon>Bacillati</taxon>
        <taxon>Mycoplasmatota</taxon>
        <taxon>Mollicutes</taxon>
        <taxon>Entomoplasmatales</taxon>
        <taxon>Spiroplasmataceae</taxon>
        <taxon>Spiroplasma</taxon>
    </lineage>
</organism>
<dbReference type="RefSeq" id="WP_281748869.1">
    <property type="nucleotide sequence ID" value="NZ_AP026933.1"/>
</dbReference>
<evidence type="ECO:0000313" key="2">
    <source>
        <dbReference type="EMBL" id="BDT02531.1"/>
    </source>
</evidence>
<reference evidence="2 3" key="1">
    <citation type="journal article" date="2022" name="Front. Microbiol.">
        <title>Male-killing mechanisms vary between Spiroplasma species.</title>
        <authorList>
            <person name="Arai H."/>
            <person name="Inoue M."/>
            <person name="Kageyama D."/>
        </authorList>
    </citation>
    <scope>NUCLEOTIDE SEQUENCE [LARGE SCALE GENOMIC DNA]</scope>
    <source>
        <strain evidence="3">sHm</strain>
    </source>
</reference>
<feature type="transmembrane region" description="Helical" evidence="1">
    <location>
        <begin position="21"/>
        <end position="45"/>
    </location>
</feature>
<evidence type="ECO:0000256" key="1">
    <source>
        <dbReference type="SAM" id="Phobius"/>
    </source>
</evidence>
<evidence type="ECO:0000313" key="3">
    <source>
        <dbReference type="Proteomes" id="UP001163387"/>
    </source>
</evidence>
<dbReference type="EMBL" id="AP026933">
    <property type="protein sequence ID" value="BDT02531.1"/>
    <property type="molecule type" value="Genomic_DNA"/>
</dbReference>
<protein>
    <recommendedName>
        <fullName evidence="4">Transmembrane protein</fullName>
    </recommendedName>
</protein>
<proteinExistence type="predicted"/>
<keyword evidence="1" id="KW-0472">Membrane</keyword>
<gene>
    <name evidence="2" type="ORF">SHM_01770</name>
</gene>
<keyword evidence="3" id="KW-1185">Reference proteome</keyword>